<dbReference type="EMBL" id="CTRP01000012">
    <property type="protein sequence ID" value="CQR73396.1"/>
    <property type="molecule type" value="Genomic_DNA"/>
</dbReference>
<proteinExistence type="predicted"/>
<gene>
    <name evidence="2" type="ORF">SpAn4DRAFT_2628</name>
</gene>
<dbReference type="AlphaFoldDB" id="A0A0U1L146"/>
<feature type="region of interest" description="Disordered" evidence="1">
    <location>
        <begin position="18"/>
        <end position="40"/>
    </location>
</feature>
<accession>A0A0U1L146</accession>
<protein>
    <submittedName>
        <fullName evidence="2">Uncharacterized protein</fullName>
    </submittedName>
</protein>
<name>A0A0U1L146_9FIRM</name>
<keyword evidence="3" id="KW-1185">Reference proteome</keyword>
<evidence type="ECO:0000313" key="2">
    <source>
        <dbReference type="EMBL" id="CQR73396.1"/>
    </source>
</evidence>
<evidence type="ECO:0000256" key="1">
    <source>
        <dbReference type="SAM" id="MobiDB-lite"/>
    </source>
</evidence>
<reference evidence="3" key="1">
    <citation type="submission" date="2015-03" db="EMBL/GenBank/DDBJ databases">
        <authorList>
            <person name="Nijsse Bart"/>
        </authorList>
    </citation>
    <scope>NUCLEOTIDE SEQUENCE [LARGE SCALE GENOMIC DNA]</scope>
</reference>
<feature type="compositionally biased region" description="Basic and acidic residues" evidence="1">
    <location>
        <begin position="30"/>
        <end position="40"/>
    </location>
</feature>
<dbReference type="Proteomes" id="UP000049855">
    <property type="component" value="Unassembled WGS sequence"/>
</dbReference>
<evidence type="ECO:0000313" key="3">
    <source>
        <dbReference type="Proteomes" id="UP000049855"/>
    </source>
</evidence>
<sequence length="40" mass="4414">MNPIVESIEYKERGFTFGIAPTKGLGPKRPKTEKPGDINP</sequence>
<organism evidence="2 3">
    <name type="scientific">Sporomusa ovata</name>
    <dbReference type="NCBI Taxonomy" id="2378"/>
    <lineage>
        <taxon>Bacteria</taxon>
        <taxon>Bacillati</taxon>
        <taxon>Bacillota</taxon>
        <taxon>Negativicutes</taxon>
        <taxon>Selenomonadales</taxon>
        <taxon>Sporomusaceae</taxon>
        <taxon>Sporomusa</taxon>
    </lineage>
</organism>